<accession>A0AC34RR82</accession>
<organism evidence="1 2">
    <name type="scientific">Panagrolaimus sp. JU765</name>
    <dbReference type="NCBI Taxonomy" id="591449"/>
    <lineage>
        <taxon>Eukaryota</taxon>
        <taxon>Metazoa</taxon>
        <taxon>Ecdysozoa</taxon>
        <taxon>Nematoda</taxon>
        <taxon>Chromadorea</taxon>
        <taxon>Rhabditida</taxon>
        <taxon>Tylenchina</taxon>
        <taxon>Panagrolaimomorpha</taxon>
        <taxon>Panagrolaimoidea</taxon>
        <taxon>Panagrolaimidae</taxon>
        <taxon>Panagrolaimus</taxon>
    </lineage>
</organism>
<reference evidence="2" key="1">
    <citation type="submission" date="2022-11" db="UniProtKB">
        <authorList>
            <consortium name="WormBaseParasite"/>
        </authorList>
    </citation>
    <scope>IDENTIFICATION</scope>
</reference>
<proteinExistence type="predicted"/>
<evidence type="ECO:0000313" key="1">
    <source>
        <dbReference type="Proteomes" id="UP000887576"/>
    </source>
</evidence>
<name>A0AC34RR82_9BILA</name>
<protein>
    <submittedName>
        <fullName evidence="2">Uncharacterized protein</fullName>
    </submittedName>
</protein>
<sequence length="88" mass="9936">MSLLFLCLIGLSAALNTWLFISQLRKSEPLCMFNNYLPYGNAEVLFDSLLQYVINEDKLFCVAMEPFLHCKLPNGTTPDAIAEICDTK</sequence>
<dbReference type="WBParaSite" id="JU765_v2.g9133.t1">
    <property type="protein sequence ID" value="JU765_v2.g9133.t1"/>
    <property type="gene ID" value="JU765_v2.g9133"/>
</dbReference>
<evidence type="ECO:0000313" key="2">
    <source>
        <dbReference type="WBParaSite" id="JU765_v2.g9133.t1"/>
    </source>
</evidence>
<dbReference type="Proteomes" id="UP000887576">
    <property type="component" value="Unplaced"/>
</dbReference>